<feature type="transmembrane region" description="Helical" evidence="1">
    <location>
        <begin position="158"/>
        <end position="179"/>
    </location>
</feature>
<organism evidence="2 3">
    <name type="scientific">Clytia hemisphaerica</name>
    <dbReference type="NCBI Taxonomy" id="252671"/>
    <lineage>
        <taxon>Eukaryota</taxon>
        <taxon>Metazoa</taxon>
        <taxon>Cnidaria</taxon>
        <taxon>Hydrozoa</taxon>
        <taxon>Hydroidolina</taxon>
        <taxon>Leptothecata</taxon>
        <taxon>Obeliida</taxon>
        <taxon>Clytiidae</taxon>
        <taxon>Clytia</taxon>
    </lineage>
</organism>
<dbReference type="AlphaFoldDB" id="A0A7M5V9N6"/>
<keyword evidence="3" id="KW-1185">Reference proteome</keyword>
<reference evidence="2" key="1">
    <citation type="submission" date="2021-01" db="UniProtKB">
        <authorList>
            <consortium name="EnsemblMetazoa"/>
        </authorList>
    </citation>
    <scope>IDENTIFICATION</scope>
</reference>
<accession>A0A7M5V9N6</accession>
<sequence length="223" mass="25244">MLSLIISEQPYLDQNAAVPVLGTLTGRAENLKRNGPVLKKCLNENCEERSYPGCKRCKKCGTVFDKRSKTIESYMPTYKTNLTTQTKKTTANLWTLKRDHEQHCICLTIKKKKDGTFKIDGLTTQGWASNFWSDRENNGSPSNLLFKVLKKAVRESEIIIIIESCWPVILLLALSYLVINDKMINDKPMSLKGHNSTCEICKQSVCSGYKIKTNVTCQNKKSN</sequence>
<keyword evidence="1" id="KW-0812">Transmembrane</keyword>
<dbReference type="Proteomes" id="UP000594262">
    <property type="component" value="Unplaced"/>
</dbReference>
<protein>
    <submittedName>
        <fullName evidence="2">Uncharacterized protein</fullName>
    </submittedName>
</protein>
<dbReference type="EnsemblMetazoa" id="CLYHEMT006270.2">
    <property type="protein sequence ID" value="CLYHEMP006270.2"/>
    <property type="gene ID" value="CLYHEMG006270"/>
</dbReference>
<evidence type="ECO:0000313" key="3">
    <source>
        <dbReference type="Proteomes" id="UP000594262"/>
    </source>
</evidence>
<evidence type="ECO:0000313" key="2">
    <source>
        <dbReference type="EnsemblMetazoa" id="CLYHEMP006270.2"/>
    </source>
</evidence>
<proteinExistence type="predicted"/>
<name>A0A7M5V9N6_9CNID</name>
<keyword evidence="1" id="KW-1133">Transmembrane helix</keyword>
<keyword evidence="1" id="KW-0472">Membrane</keyword>
<evidence type="ECO:0000256" key="1">
    <source>
        <dbReference type="SAM" id="Phobius"/>
    </source>
</evidence>